<dbReference type="EMBL" id="CAMXCT030002750">
    <property type="protein sequence ID" value="CAL4787517.1"/>
    <property type="molecule type" value="Genomic_DNA"/>
</dbReference>
<reference evidence="2" key="1">
    <citation type="submission" date="2022-10" db="EMBL/GenBank/DDBJ databases">
        <authorList>
            <person name="Chen Y."/>
            <person name="Dougan E. K."/>
            <person name="Chan C."/>
            <person name="Rhodes N."/>
            <person name="Thang M."/>
        </authorList>
    </citation>
    <scope>NUCLEOTIDE SEQUENCE</scope>
</reference>
<feature type="compositionally biased region" description="Low complexity" evidence="1">
    <location>
        <begin position="1"/>
        <end position="36"/>
    </location>
</feature>
<reference evidence="3" key="2">
    <citation type="submission" date="2024-04" db="EMBL/GenBank/DDBJ databases">
        <authorList>
            <person name="Chen Y."/>
            <person name="Shah S."/>
            <person name="Dougan E. K."/>
            <person name="Thang M."/>
            <person name="Chan C."/>
        </authorList>
    </citation>
    <scope>NUCLEOTIDE SEQUENCE [LARGE SCALE GENOMIC DNA]</scope>
</reference>
<dbReference type="AlphaFoldDB" id="A0A9P1G746"/>
<accession>A0A9P1G746</accession>
<proteinExistence type="predicted"/>
<dbReference type="Proteomes" id="UP001152797">
    <property type="component" value="Unassembled WGS sequence"/>
</dbReference>
<evidence type="ECO:0000256" key="1">
    <source>
        <dbReference type="SAM" id="MobiDB-lite"/>
    </source>
</evidence>
<feature type="region of interest" description="Disordered" evidence="1">
    <location>
        <begin position="1"/>
        <end position="70"/>
    </location>
</feature>
<dbReference type="EMBL" id="CAMXCT020002750">
    <property type="protein sequence ID" value="CAL1153580.1"/>
    <property type="molecule type" value="Genomic_DNA"/>
</dbReference>
<evidence type="ECO:0000313" key="3">
    <source>
        <dbReference type="EMBL" id="CAL1153580.1"/>
    </source>
</evidence>
<comment type="caution">
    <text evidence="2">The sequence shown here is derived from an EMBL/GenBank/DDBJ whole genome shotgun (WGS) entry which is preliminary data.</text>
</comment>
<organism evidence="2">
    <name type="scientific">Cladocopium goreaui</name>
    <dbReference type="NCBI Taxonomy" id="2562237"/>
    <lineage>
        <taxon>Eukaryota</taxon>
        <taxon>Sar</taxon>
        <taxon>Alveolata</taxon>
        <taxon>Dinophyceae</taxon>
        <taxon>Suessiales</taxon>
        <taxon>Symbiodiniaceae</taxon>
        <taxon>Cladocopium</taxon>
    </lineage>
</organism>
<name>A0A9P1G746_9DINO</name>
<evidence type="ECO:0000313" key="4">
    <source>
        <dbReference type="Proteomes" id="UP001152797"/>
    </source>
</evidence>
<protein>
    <submittedName>
        <fullName evidence="2">Uncharacterized protein</fullName>
    </submittedName>
</protein>
<feature type="non-terminal residue" evidence="2">
    <location>
        <position position="1"/>
    </location>
</feature>
<keyword evidence="4" id="KW-1185">Reference proteome</keyword>
<evidence type="ECO:0000313" key="2">
    <source>
        <dbReference type="EMBL" id="CAI4000205.1"/>
    </source>
</evidence>
<dbReference type="EMBL" id="CAMXCT010002750">
    <property type="protein sequence ID" value="CAI4000205.1"/>
    <property type="molecule type" value="Genomic_DNA"/>
</dbReference>
<gene>
    <name evidence="2" type="ORF">C1SCF055_LOCUS26341</name>
</gene>
<sequence length="70" mass="7512">AFESEAVEASAPPPLSAASTATSEGTEGTEGTQAAADGRTRKRRWDRHKDKDHHQGNGSAGIERYMKKSK</sequence>